<feature type="compositionally biased region" description="Low complexity" evidence="5">
    <location>
        <begin position="92"/>
        <end position="128"/>
    </location>
</feature>
<evidence type="ECO:0000256" key="2">
    <source>
        <dbReference type="ARBA" id="ARBA00006081"/>
    </source>
</evidence>
<dbReference type="Proteomes" id="UP001443914">
    <property type="component" value="Unassembled WGS sequence"/>
</dbReference>
<accession>A0AAW1L0X7</accession>
<reference evidence="7" key="1">
    <citation type="submission" date="2024-03" db="EMBL/GenBank/DDBJ databases">
        <title>WGS assembly of Saponaria officinalis var. Norfolk2.</title>
        <authorList>
            <person name="Jenkins J."/>
            <person name="Shu S."/>
            <person name="Grimwood J."/>
            <person name="Barry K."/>
            <person name="Goodstein D."/>
            <person name="Schmutz J."/>
            <person name="Leebens-Mack J."/>
            <person name="Osbourn A."/>
        </authorList>
    </citation>
    <scope>NUCLEOTIDE SEQUENCE [LARGE SCALE GENOMIC DNA]</scope>
    <source>
        <strain evidence="7">JIC</strain>
    </source>
</reference>
<evidence type="ECO:0000256" key="5">
    <source>
        <dbReference type="SAM" id="MobiDB-lite"/>
    </source>
</evidence>
<feature type="region of interest" description="Disordered" evidence="5">
    <location>
        <begin position="83"/>
        <end position="203"/>
    </location>
</feature>
<dbReference type="Pfam" id="PF16135">
    <property type="entry name" value="TDBD"/>
    <property type="match status" value="1"/>
</dbReference>
<comment type="caution">
    <text evidence="7">The sequence shown here is derived from an EMBL/GenBank/DDBJ whole genome shotgun (WGS) entry which is preliminary data.</text>
</comment>
<evidence type="ECO:0000256" key="3">
    <source>
        <dbReference type="ARBA" id="ARBA00023242"/>
    </source>
</evidence>
<dbReference type="EMBL" id="JBDFQZ010000005">
    <property type="protein sequence ID" value="KAK9726588.1"/>
    <property type="molecule type" value="Genomic_DNA"/>
</dbReference>
<dbReference type="InterPro" id="IPR031307">
    <property type="entry name" value="Ninja_fam"/>
</dbReference>
<evidence type="ECO:0000313" key="7">
    <source>
        <dbReference type="EMBL" id="KAK9726588.1"/>
    </source>
</evidence>
<feature type="domain" description="Tify" evidence="6">
    <location>
        <begin position="235"/>
        <end position="269"/>
    </location>
</feature>
<dbReference type="GO" id="GO:0007165">
    <property type="term" value="P:signal transduction"/>
    <property type="evidence" value="ECO:0007669"/>
    <property type="project" value="InterPro"/>
</dbReference>
<evidence type="ECO:0000259" key="6">
    <source>
        <dbReference type="Pfam" id="PF16135"/>
    </source>
</evidence>
<evidence type="ECO:0000256" key="1">
    <source>
        <dbReference type="ARBA" id="ARBA00004123"/>
    </source>
</evidence>
<keyword evidence="8" id="KW-1185">Reference proteome</keyword>
<dbReference type="AlphaFoldDB" id="A0AAW1L0X7"/>
<comment type="function">
    <text evidence="4">Acts as a negative regulator of abscisic acid (ABA) response.</text>
</comment>
<dbReference type="PANTHER" id="PTHR31413">
    <property type="entry name" value="AFP HOMOLOG 2"/>
    <property type="match status" value="1"/>
</dbReference>
<comment type="similarity">
    <text evidence="2 4">Belongs to the Ninja family.</text>
</comment>
<dbReference type="GO" id="GO:0045892">
    <property type="term" value="P:negative regulation of DNA-templated transcription"/>
    <property type="evidence" value="ECO:0007669"/>
    <property type="project" value="TreeGrafter"/>
</dbReference>
<dbReference type="InterPro" id="IPR032308">
    <property type="entry name" value="TDBD"/>
</dbReference>
<evidence type="ECO:0000313" key="8">
    <source>
        <dbReference type="Proteomes" id="UP001443914"/>
    </source>
</evidence>
<keyword evidence="3 4" id="KW-0539">Nucleus</keyword>
<dbReference type="GO" id="GO:0005634">
    <property type="term" value="C:nucleus"/>
    <property type="evidence" value="ECO:0007669"/>
    <property type="project" value="UniProtKB-SubCell"/>
</dbReference>
<organism evidence="7 8">
    <name type="scientific">Saponaria officinalis</name>
    <name type="common">Common soapwort</name>
    <name type="synonym">Lychnis saponaria</name>
    <dbReference type="NCBI Taxonomy" id="3572"/>
    <lineage>
        <taxon>Eukaryota</taxon>
        <taxon>Viridiplantae</taxon>
        <taxon>Streptophyta</taxon>
        <taxon>Embryophyta</taxon>
        <taxon>Tracheophyta</taxon>
        <taxon>Spermatophyta</taxon>
        <taxon>Magnoliopsida</taxon>
        <taxon>eudicotyledons</taxon>
        <taxon>Gunneridae</taxon>
        <taxon>Pentapetalae</taxon>
        <taxon>Caryophyllales</taxon>
        <taxon>Caryophyllaceae</taxon>
        <taxon>Caryophylleae</taxon>
        <taxon>Saponaria</taxon>
    </lineage>
</organism>
<comment type="subcellular location">
    <subcellularLocation>
        <location evidence="1 4">Nucleus</location>
    </subcellularLocation>
</comment>
<dbReference type="PANTHER" id="PTHR31413:SF15">
    <property type="entry name" value="NINJA-FAMILY PROTEIN"/>
    <property type="match status" value="1"/>
</dbReference>
<evidence type="ECO:0000256" key="4">
    <source>
        <dbReference type="RuleBase" id="RU369029"/>
    </source>
</evidence>
<gene>
    <name evidence="7" type="ORF">RND81_05G225100</name>
</gene>
<name>A0AAW1L0X7_SAPOF</name>
<feature type="compositionally biased region" description="Low complexity" evidence="5">
    <location>
        <begin position="146"/>
        <end position="162"/>
    </location>
</feature>
<protein>
    <recommendedName>
        <fullName evidence="4">Ninja-family protein</fullName>
    </recommendedName>
    <alternativeName>
        <fullName evidence="4">ABI-binding protein</fullName>
    </alternativeName>
</protein>
<sequence>MDDKIEKLKTKIIRQKNIIQKNDDDVDDDDDLDLCLGLKRKAPRNGVVIEEEGGGLERRRKVVNWWGNVEGFRVRQGYNGHFASKKNDGENSRSPNSTGSSSGFSDSYHSNSYAGGHSSDTSSHSSQSRLHLPAVKQPDSASQDANQKNSNHNHNHNQFSKNVTSTDIKETEANAMARSPSPKDSKVVIGKPPKPKRQMSQQSVLLPQMPCVSATGNGPDGKTINGFLYKYSKTEVSIVCVCHGTSFSPAGFVEHAGGVDVEHPLRHIRVVPFALS</sequence>
<proteinExistence type="inferred from homology"/>